<dbReference type="HOGENOM" id="CLU_2582303_0_0_10"/>
<sequence length="80" mass="8843">MYSFVNKDNSFIKFITNGNKKENSILAFLGLVAEVDAQLRLSQLDLSRATQTYGTLVTGRSVTGEEAFVAAENINMFVFS</sequence>
<dbReference type="RefSeq" id="WP_008142183.1">
    <property type="nucleotide sequence ID" value="NZ_EQ973637.1"/>
</dbReference>
<dbReference type="STRING" id="547042.BACCOPRO_01591"/>
<name>S0F704_9BACT</name>
<evidence type="ECO:0000313" key="1">
    <source>
        <dbReference type="EMBL" id="EEF76094.1"/>
    </source>
</evidence>
<reference evidence="1 2" key="1">
    <citation type="submission" date="2008-12" db="EMBL/GenBank/DDBJ databases">
        <authorList>
            <person name="Fulton L."/>
            <person name="Clifton S."/>
            <person name="Fulton B."/>
            <person name="Xu J."/>
            <person name="Minx P."/>
            <person name="Pepin K.H."/>
            <person name="Johnson M."/>
            <person name="Bhonagiri V."/>
            <person name="Nash W.E."/>
            <person name="Mardis E.R."/>
            <person name="Wilson R.K."/>
        </authorList>
    </citation>
    <scope>NUCLEOTIDE SEQUENCE [LARGE SCALE GENOMIC DNA]</scope>
    <source>
        <strain evidence="1 2">DSM 18228</strain>
    </source>
</reference>
<protein>
    <submittedName>
        <fullName evidence="1">Uncharacterized protein</fullName>
    </submittedName>
</protein>
<dbReference type="EMBL" id="ACBW01000115">
    <property type="protein sequence ID" value="EEF76094.1"/>
    <property type="molecule type" value="Genomic_DNA"/>
</dbReference>
<keyword evidence="2" id="KW-1185">Reference proteome</keyword>
<organism evidence="1 2">
    <name type="scientific">Phocaeicola coprophilus DSM 18228 = JCM 13818</name>
    <dbReference type="NCBI Taxonomy" id="547042"/>
    <lineage>
        <taxon>Bacteria</taxon>
        <taxon>Pseudomonadati</taxon>
        <taxon>Bacteroidota</taxon>
        <taxon>Bacteroidia</taxon>
        <taxon>Bacteroidales</taxon>
        <taxon>Bacteroidaceae</taxon>
        <taxon>Phocaeicola</taxon>
    </lineage>
</organism>
<proteinExistence type="predicted"/>
<accession>S0F704</accession>
<gene>
    <name evidence="1" type="ORF">BACCOPRO_01591</name>
</gene>
<evidence type="ECO:0000313" key="2">
    <source>
        <dbReference type="Proteomes" id="UP000014073"/>
    </source>
</evidence>
<dbReference type="AlphaFoldDB" id="S0F704"/>
<dbReference type="GeneID" id="78404306"/>
<comment type="caution">
    <text evidence="1">The sequence shown here is derived from an EMBL/GenBank/DDBJ whole genome shotgun (WGS) entry which is preliminary data.</text>
</comment>
<dbReference type="Proteomes" id="UP000014073">
    <property type="component" value="Unassembled WGS sequence"/>
</dbReference>